<dbReference type="CDD" id="cd09917">
    <property type="entry name" value="F-box_SF"/>
    <property type="match status" value="1"/>
</dbReference>
<dbReference type="Gene3D" id="3.80.10.10">
    <property type="entry name" value="Ribonuclease Inhibitor"/>
    <property type="match status" value="1"/>
</dbReference>
<reference evidence="1 2" key="1">
    <citation type="journal article" date="2024" name="J Genomics">
        <title>Draft genome sequencing and assembly of Favolaschia claudopus CIRM-BRFM 2984 isolated from oak limbs.</title>
        <authorList>
            <person name="Navarro D."/>
            <person name="Drula E."/>
            <person name="Chaduli D."/>
            <person name="Cazenave R."/>
            <person name="Ahrendt S."/>
            <person name="Wang J."/>
            <person name="Lipzen A."/>
            <person name="Daum C."/>
            <person name="Barry K."/>
            <person name="Grigoriev I.V."/>
            <person name="Favel A."/>
            <person name="Rosso M.N."/>
            <person name="Martin F."/>
        </authorList>
    </citation>
    <scope>NUCLEOTIDE SEQUENCE [LARGE SCALE GENOMIC DNA]</scope>
    <source>
        <strain evidence="1 2">CIRM-BRFM 2984</strain>
    </source>
</reference>
<dbReference type="Proteomes" id="UP001362999">
    <property type="component" value="Unassembled WGS sequence"/>
</dbReference>
<organism evidence="1 2">
    <name type="scientific">Favolaschia claudopus</name>
    <dbReference type="NCBI Taxonomy" id="2862362"/>
    <lineage>
        <taxon>Eukaryota</taxon>
        <taxon>Fungi</taxon>
        <taxon>Dikarya</taxon>
        <taxon>Basidiomycota</taxon>
        <taxon>Agaricomycotina</taxon>
        <taxon>Agaricomycetes</taxon>
        <taxon>Agaricomycetidae</taxon>
        <taxon>Agaricales</taxon>
        <taxon>Marasmiineae</taxon>
        <taxon>Mycenaceae</taxon>
        <taxon>Favolaschia</taxon>
    </lineage>
</organism>
<keyword evidence="2" id="KW-1185">Reference proteome</keyword>
<gene>
    <name evidence="1" type="ORF">R3P38DRAFT_2801064</name>
</gene>
<dbReference type="EMBL" id="JAWWNJ010000104">
    <property type="protein sequence ID" value="KAK6993064.1"/>
    <property type="molecule type" value="Genomic_DNA"/>
</dbReference>
<proteinExistence type="predicted"/>
<dbReference type="InterPro" id="IPR036047">
    <property type="entry name" value="F-box-like_dom_sf"/>
</dbReference>
<dbReference type="SUPFAM" id="SSF81383">
    <property type="entry name" value="F-box domain"/>
    <property type="match status" value="1"/>
</dbReference>
<sequence length="390" mass="44023">MSQFPPEIIEEIMLDAIQTHSSWLDLVDQRLQMSLVCRDWGTIATNFPSLWTTMTIRTYSSVKLLRLCVKNAKLSKLSITLDIRHTEKANWRGSHVIVKSRTPDEMEQMLADALAPASDRVEELVIQGGRESETRQIIKWMVSYDWPTLHSITLSATLCDTRGQSLTFANIHDISRLRIERMHPLQNAQALHQKITELHLDQTTHRHGGWARLATVLEECARLTSLTMIQLALAESDNHRRVKLLTLRKLMIHFTEDTGISFMGNLEAPNLITLDIAAMGSGKLLDAVDANPGAFETCEEITLLQRTDVVESTTSALRAMQQVRTLNIGYCGPGAVEALKMFVQEGRQLSRLERVQCGGIFDEEAMELIVKGQFSDTFAIEQNGRRITKK</sequence>
<comment type="caution">
    <text evidence="1">The sequence shown here is derived from an EMBL/GenBank/DDBJ whole genome shotgun (WGS) entry which is preliminary data.</text>
</comment>
<evidence type="ECO:0000313" key="1">
    <source>
        <dbReference type="EMBL" id="KAK6993064.1"/>
    </source>
</evidence>
<dbReference type="SUPFAM" id="SSF52047">
    <property type="entry name" value="RNI-like"/>
    <property type="match status" value="1"/>
</dbReference>
<dbReference type="Gene3D" id="1.20.1280.50">
    <property type="match status" value="1"/>
</dbReference>
<name>A0AAV9ZWF0_9AGAR</name>
<dbReference type="AlphaFoldDB" id="A0AAV9ZWF0"/>
<protein>
    <recommendedName>
        <fullName evidence="3">F-box domain-containing protein</fullName>
    </recommendedName>
</protein>
<accession>A0AAV9ZWF0</accession>
<dbReference type="InterPro" id="IPR032675">
    <property type="entry name" value="LRR_dom_sf"/>
</dbReference>
<evidence type="ECO:0008006" key="3">
    <source>
        <dbReference type="Google" id="ProtNLM"/>
    </source>
</evidence>
<evidence type="ECO:0000313" key="2">
    <source>
        <dbReference type="Proteomes" id="UP001362999"/>
    </source>
</evidence>